<dbReference type="InterPro" id="IPR036259">
    <property type="entry name" value="MFS_trans_sf"/>
</dbReference>
<proteinExistence type="predicted"/>
<feature type="transmembrane region" description="Helical" evidence="2">
    <location>
        <begin position="295"/>
        <end position="315"/>
    </location>
</feature>
<evidence type="ECO:0000313" key="3">
    <source>
        <dbReference type="EMBL" id="MEQ2160918.1"/>
    </source>
</evidence>
<evidence type="ECO:0000313" key="4">
    <source>
        <dbReference type="Proteomes" id="UP001476798"/>
    </source>
</evidence>
<comment type="subcellular location">
    <subcellularLocation>
        <location evidence="1">Membrane</location>
        <topology evidence="1">Multi-pass membrane protein</topology>
    </subcellularLocation>
</comment>
<dbReference type="Gene3D" id="1.20.1250.20">
    <property type="entry name" value="MFS general substrate transporter like domains"/>
    <property type="match status" value="1"/>
</dbReference>
<protein>
    <submittedName>
        <fullName evidence="3">Uncharacterized protein</fullName>
    </submittedName>
</protein>
<feature type="transmembrane region" description="Helical" evidence="2">
    <location>
        <begin position="124"/>
        <end position="146"/>
    </location>
</feature>
<keyword evidence="2" id="KW-0812">Transmembrane</keyword>
<gene>
    <name evidence="3" type="ORF">GOODEAATRI_004402</name>
</gene>
<dbReference type="Proteomes" id="UP001476798">
    <property type="component" value="Unassembled WGS sequence"/>
</dbReference>
<keyword evidence="4" id="KW-1185">Reference proteome</keyword>
<organism evidence="3 4">
    <name type="scientific">Goodea atripinnis</name>
    <dbReference type="NCBI Taxonomy" id="208336"/>
    <lineage>
        <taxon>Eukaryota</taxon>
        <taxon>Metazoa</taxon>
        <taxon>Chordata</taxon>
        <taxon>Craniata</taxon>
        <taxon>Vertebrata</taxon>
        <taxon>Euteleostomi</taxon>
        <taxon>Actinopterygii</taxon>
        <taxon>Neopterygii</taxon>
        <taxon>Teleostei</taxon>
        <taxon>Neoteleostei</taxon>
        <taxon>Acanthomorphata</taxon>
        <taxon>Ovalentaria</taxon>
        <taxon>Atherinomorphae</taxon>
        <taxon>Cyprinodontiformes</taxon>
        <taxon>Goodeidae</taxon>
        <taxon>Goodea</taxon>
    </lineage>
</organism>
<dbReference type="SUPFAM" id="SSF103473">
    <property type="entry name" value="MFS general substrate transporter"/>
    <property type="match status" value="1"/>
</dbReference>
<keyword evidence="2" id="KW-1133">Transmembrane helix</keyword>
<accession>A0ABV0MR50</accession>
<evidence type="ECO:0000256" key="1">
    <source>
        <dbReference type="ARBA" id="ARBA00004141"/>
    </source>
</evidence>
<keyword evidence="2" id="KW-0472">Membrane</keyword>
<feature type="transmembrane region" description="Helical" evidence="2">
    <location>
        <begin position="33"/>
        <end position="53"/>
    </location>
</feature>
<feature type="transmembrane region" description="Helical" evidence="2">
    <location>
        <begin position="188"/>
        <end position="208"/>
    </location>
</feature>
<comment type="caution">
    <text evidence="3">The sequence shown here is derived from an EMBL/GenBank/DDBJ whole genome shotgun (WGS) entry which is preliminary data.</text>
</comment>
<sequence>MKEFGQEKDNQKVRDYDTITSFIGSWGPFQRRIFFALAISILPNGFTGIYIVFVGDTPPHECSIPENNSISEMWRNVTIPLETVDGVTKRSSCWRLNLETVRNYSQKNIIPNVDVNIFSPSWEIFTFIFCLVGAGGYSNYTIAFVLGSEILSPRTRVIFCSLGVFMGSAVGYMAMPAVAYFIRKYYKALPYIVMGVLAIAGGIICFLLPETYGKALPETIPQMQHICGKSYRTRNLQTFPDVKEKTFKDQKDIDAVFPGRIGHDFFFEKMDSQKVRDYDTITSFLGSWGPFQMRIFLALAISIIPNGFVGVYIVFVGDTPTHECHIPENVSISEMWRNVAIPLETVDGVTKHSSCWRLNLETVRNYSQKNAIPNVDVNVSEIPWEKCLDGWTYSKEVYQSTIVTEVSS</sequence>
<reference evidence="3 4" key="1">
    <citation type="submission" date="2021-06" db="EMBL/GenBank/DDBJ databases">
        <authorList>
            <person name="Palmer J.M."/>
        </authorList>
    </citation>
    <scope>NUCLEOTIDE SEQUENCE [LARGE SCALE GENOMIC DNA]</scope>
    <source>
        <strain evidence="3 4">GA_2019</strain>
        <tissue evidence="3">Muscle</tissue>
    </source>
</reference>
<dbReference type="EMBL" id="JAHRIO010010182">
    <property type="protein sequence ID" value="MEQ2160918.1"/>
    <property type="molecule type" value="Genomic_DNA"/>
</dbReference>
<feature type="transmembrane region" description="Helical" evidence="2">
    <location>
        <begin position="158"/>
        <end position="182"/>
    </location>
</feature>
<evidence type="ECO:0000256" key="2">
    <source>
        <dbReference type="SAM" id="Phobius"/>
    </source>
</evidence>
<name>A0ABV0MR50_9TELE</name>